<comment type="caution">
    <text evidence="7">The sequence shown here is derived from an EMBL/GenBank/DDBJ whole genome shotgun (WGS) entry which is preliminary data.</text>
</comment>
<sequence length="208" mass="24059">MTTNIRPFFSHYIGFDEEAHAFFALNFEHFGTSKVPFLLIGTNCGRCLLFSSISLKQIAVKNLVELEQVHLLRLVDHCENAGNVLAHHVDTHELRAKKKEELMKMLEEQKTELASLQVAKVTNGAVSKLSNIHVVRKNIARILTVINQAQKMNLLKFYKGKKYRPIDLRFKKTRAMRRELNKHELSLKTHKQKVKARRCPTRIYALKA</sequence>
<comment type="similarity">
    <text evidence="1">Belongs to the universal ribosomal protein uL29 family.</text>
</comment>
<keyword evidence="8" id="KW-1185">Reference proteome</keyword>
<proteinExistence type="inferred from homology"/>
<protein>
    <recommendedName>
        <fullName evidence="4">Large ribosomal subunit protein uL29</fullName>
    </recommendedName>
    <alternativeName>
        <fullName evidence="5">60S ribosomal protein L35</fullName>
    </alternativeName>
</protein>
<dbReference type="PANTHER" id="PTHR45722">
    <property type="entry name" value="60S RIBOSOMAL PROTEIN L35"/>
    <property type="match status" value="1"/>
</dbReference>
<reference evidence="7 8" key="1">
    <citation type="submission" date="2024-10" db="EMBL/GenBank/DDBJ databases">
        <authorList>
            <person name="Kim D."/>
        </authorList>
    </citation>
    <scope>NUCLEOTIDE SEQUENCE [LARGE SCALE GENOMIC DNA]</scope>
    <source>
        <strain evidence="7">BH-2024</strain>
    </source>
</reference>
<dbReference type="Pfam" id="PF00831">
    <property type="entry name" value="Ribosomal_L29"/>
    <property type="match status" value="1"/>
</dbReference>
<evidence type="ECO:0000256" key="3">
    <source>
        <dbReference type="ARBA" id="ARBA00023274"/>
    </source>
</evidence>
<dbReference type="PANTHER" id="PTHR45722:SF2">
    <property type="entry name" value="LARGE RIBOSOMAL SUBUNIT PROTEIN UL29-RELATED"/>
    <property type="match status" value="1"/>
</dbReference>
<dbReference type="Proteomes" id="UP001620626">
    <property type="component" value="Unassembled WGS sequence"/>
</dbReference>
<keyword evidence="3" id="KW-0687">Ribonucleoprotein</keyword>
<name>A0ABD2LVR8_9BILA</name>
<evidence type="ECO:0000256" key="6">
    <source>
        <dbReference type="SAM" id="Coils"/>
    </source>
</evidence>
<gene>
    <name evidence="7" type="ORF">niasHT_006545</name>
</gene>
<dbReference type="InterPro" id="IPR036049">
    <property type="entry name" value="Ribosomal_uL29_sf"/>
</dbReference>
<organism evidence="7 8">
    <name type="scientific">Heterodera trifolii</name>
    <dbReference type="NCBI Taxonomy" id="157864"/>
    <lineage>
        <taxon>Eukaryota</taxon>
        <taxon>Metazoa</taxon>
        <taxon>Ecdysozoa</taxon>
        <taxon>Nematoda</taxon>
        <taxon>Chromadorea</taxon>
        <taxon>Rhabditida</taxon>
        <taxon>Tylenchina</taxon>
        <taxon>Tylenchomorpha</taxon>
        <taxon>Tylenchoidea</taxon>
        <taxon>Heteroderidae</taxon>
        <taxon>Heteroderinae</taxon>
        <taxon>Heterodera</taxon>
    </lineage>
</organism>
<dbReference type="Gene3D" id="1.10.287.310">
    <property type="match status" value="1"/>
</dbReference>
<evidence type="ECO:0000256" key="1">
    <source>
        <dbReference type="ARBA" id="ARBA00009254"/>
    </source>
</evidence>
<accession>A0ABD2LVR8</accession>
<feature type="coiled-coil region" evidence="6">
    <location>
        <begin position="89"/>
        <end position="119"/>
    </location>
</feature>
<evidence type="ECO:0000256" key="2">
    <source>
        <dbReference type="ARBA" id="ARBA00022980"/>
    </source>
</evidence>
<dbReference type="SUPFAM" id="SSF46561">
    <property type="entry name" value="Ribosomal protein L29 (L29p)"/>
    <property type="match status" value="1"/>
</dbReference>
<dbReference type="FunFam" id="6.10.250.3450:FF:000001">
    <property type="entry name" value="60S ribosomal protein L35"/>
    <property type="match status" value="1"/>
</dbReference>
<keyword evidence="2" id="KW-0689">Ribosomal protein</keyword>
<dbReference type="InterPro" id="IPR001854">
    <property type="entry name" value="Ribosomal_uL29"/>
</dbReference>
<dbReference type="HAMAP" id="MF_00374">
    <property type="entry name" value="Ribosomal_uL29"/>
    <property type="match status" value="1"/>
</dbReference>
<evidence type="ECO:0000313" key="8">
    <source>
        <dbReference type="Proteomes" id="UP001620626"/>
    </source>
</evidence>
<evidence type="ECO:0000313" key="7">
    <source>
        <dbReference type="EMBL" id="KAL3119348.1"/>
    </source>
</evidence>
<evidence type="ECO:0000256" key="4">
    <source>
        <dbReference type="ARBA" id="ARBA00035204"/>
    </source>
</evidence>
<evidence type="ECO:0000256" key="5">
    <source>
        <dbReference type="ARBA" id="ARBA00035334"/>
    </source>
</evidence>
<dbReference type="FunFam" id="1.10.287.310:FF:000002">
    <property type="entry name" value="60S ribosomal protein L35"/>
    <property type="match status" value="1"/>
</dbReference>
<dbReference type="CDD" id="cd00427">
    <property type="entry name" value="Ribosomal_L29_HIP"/>
    <property type="match status" value="1"/>
</dbReference>
<dbReference type="AlphaFoldDB" id="A0ABD2LVR8"/>
<dbReference type="GO" id="GO:0005840">
    <property type="term" value="C:ribosome"/>
    <property type="evidence" value="ECO:0007669"/>
    <property type="project" value="UniProtKB-KW"/>
</dbReference>
<dbReference type="Gene3D" id="6.10.250.3450">
    <property type="match status" value="1"/>
</dbReference>
<keyword evidence="6" id="KW-0175">Coiled coil</keyword>
<dbReference type="GO" id="GO:1990904">
    <property type="term" value="C:ribonucleoprotein complex"/>
    <property type="evidence" value="ECO:0007669"/>
    <property type="project" value="UniProtKB-KW"/>
</dbReference>
<dbReference type="NCBIfam" id="TIGR00012">
    <property type="entry name" value="L29"/>
    <property type="match status" value="1"/>
</dbReference>
<dbReference type="InterPro" id="IPR045059">
    <property type="entry name" value="Ribosomal_uL29_euk"/>
</dbReference>
<dbReference type="EMBL" id="JBICBT010000249">
    <property type="protein sequence ID" value="KAL3119348.1"/>
    <property type="molecule type" value="Genomic_DNA"/>
</dbReference>